<comment type="caution">
    <text evidence="1">The sequence shown here is derived from an EMBL/GenBank/DDBJ whole genome shotgun (WGS) entry which is preliminary data.</text>
</comment>
<dbReference type="InterPro" id="IPR010261">
    <property type="entry name" value="Tir_chaperone"/>
</dbReference>
<dbReference type="GeneID" id="78087616"/>
<organism evidence="1 2">
    <name type="scientific">Bilophila wadsworthia (strain 3_1_6)</name>
    <dbReference type="NCBI Taxonomy" id="563192"/>
    <lineage>
        <taxon>Bacteria</taxon>
        <taxon>Pseudomonadati</taxon>
        <taxon>Thermodesulfobacteriota</taxon>
        <taxon>Desulfovibrionia</taxon>
        <taxon>Desulfovibrionales</taxon>
        <taxon>Desulfovibrionaceae</taxon>
        <taxon>Bilophila</taxon>
    </lineage>
</organism>
<reference evidence="1 2" key="2">
    <citation type="submission" date="2013-04" db="EMBL/GenBank/DDBJ databases">
        <title>The Genome Sequence of Bilophila wadsworthia 3_1_6.</title>
        <authorList>
            <consortium name="The Broad Institute Genomics Platform"/>
            <person name="Earl A."/>
            <person name="Ward D."/>
            <person name="Feldgarden M."/>
            <person name="Gevers D."/>
            <person name="Sibley C."/>
            <person name="Strauss J."/>
            <person name="Allen-Vercoe E."/>
            <person name="Walker B."/>
            <person name="Young S."/>
            <person name="Zeng Q."/>
            <person name="Gargeya S."/>
            <person name="Fitzgerald M."/>
            <person name="Haas B."/>
            <person name="Abouelleil A."/>
            <person name="Allen A.W."/>
            <person name="Alvarado L."/>
            <person name="Arachchi H.M."/>
            <person name="Berlin A.M."/>
            <person name="Chapman S.B."/>
            <person name="Gainer-Dewar J."/>
            <person name="Goldberg J."/>
            <person name="Griggs A."/>
            <person name="Gujja S."/>
            <person name="Hansen M."/>
            <person name="Howarth C."/>
            <person name="Imamovic A."/>
            <person name="Ireland A."/>
            <person name="Larimer J."/>
            <person name="McCowan C."/>
            <person name="Murphy C."/>
            <person name="Pearson M."/>
            <person name="Poon T.W."/>
            <person name="Priest M."/>
            <person name="Roberts A."/>
            <person name="Saif S."/>
            <person name="Shea T."/>
            <person name="Sisk P."/>
            <person name="Sykes S."/>
            <person name="Wortman J."/>
            <person name="Nusbaum C."/>
            <person name="Birren B."/>
        </authorList>
    </citation>
    <scope>NUCLEOTIDE SEQUENCE [LARGE SCALE GENOMIC DNA]</scope>
    <source>
        <strain evidence="1 2">3_1_6</strain>
    </source>
</reference>
<protein>
    <submittedName>
        <fullName evidence="1">Uncharacterized protein</fullName>
    </submittedName>
</protein>
<reference evidence="1 2" key="1">
    <citation type="submission" date="2010-10" db="EMBL/GenBank/DDBJ databases">
        <authorList>
            <consortium name="The Broad Institute Genome Sequencing Platform"/>
            <person name="Ward D."/>
            <person name="Earl A."/>
            <person name="Feldgarden M."/>
            <person name="Young S.K."/>
            <person name="Gargeya S."/>
            <person name="Zeng Q."/>
            <person name="Alvarado L."/>
            <person name="Berlin A."/>
            <person name="Bochicchio J."/>
            <person name="Chapman S.B."/>
            <person name="Chen Z."/>
            <person name="Freedman E."/>
            <person name="Gellesch M."/>
            <person name="Goldberg J."/>
            <person name="Griggs A."/>
            <person name="Gujja S."/>
            <person name="Heilman E."/>
            <person name="Heiman D."/>
            <person name="Howarth C."/>
            <person name="Mehta T."/>
            <person name="Neiman D."/>
            <person name="Pearson M."/>
            <person name="Roberts A."/>
            <person name="Saif S."/>
            <person name="Shea T."/>
            <person name="Shenoy N."/>
            <person name="Sisk P."/>
            <person name="Stolte C."/>
            <person name="Sykes S."/>
            <person name="White J."/>
            <person name="Yandava C."/>
            <person name="Allen-Vercoe E."/>
            <person name="Sibley C."/>
            <person name="Ambrose C.E."/>
            <person name="Strauss J."/>
            <person name="Daigneault M."/>
            <person name="Haas B."/>
            <person name="Nusbaum C."/>
            <person name="Birren B."/>
        </authorList>
    </citation>
    <scope>NUCLEOTIDE SEQUENCE [LARGE SCALE GENOMIC DNA]</scope>
    <source>
        <strain evidence="1 2">3_1_6</strain>
    </source>
</reference>
<dbReference type="Gene3D" id="3.30.1460.10">
    <property type="match status" value="1"/>
</dbReference>
<dbReference type="Proteomes" id="UP000006034">
    <property type="component" value="Unassembled WGS sequence"/>
</dbReference>
<accession>E5YAT8</accession>
<dbReference type="SUPFAM" id="SSF69635">
    <property type="entry name" value="Type III secretory system chaperone-like"/>
    <property type="match status" value="1"/>
</dbReference>
<dbReference type="eggNOG" id="ENOG5033HCR">
    <property type="taxonomic scope" value="Bacteria"/>
</dbReference>
<gene>
    <name evidence="1" type="ORF">HMPREF0179_03309</name>
</gene>
<evidence type="ECO:0000313" key="2">
    <source>
        <dbReference type="Proteomes" id="UP000006034"/>
    </source>
</evidence>
<dbReference type="RefSeq" id="WP_005029996.1">
    <property type="nucleotide sequence ID" value="NZ_KE150241.1"/>
</dbReference>
<keyword evidence="2" id="KW-1185">Reference proteome</keyword>
<dbReference type="EMBL" id="ADCP02000005">
    <property type="protein sequence ID" value="EFV42885.1"/>
    <property type="molecule type" value="Genomic_DNA"/>
</dbReference>
<name>E5YAT8_BILW3</name>
<sequence length="143" mass="15350">MELASLIEDLGKACGLELTLDEGRCTLRFDGEHDVTIERDGNAVILHGIAGDGGCLSNPDNLRILLTASFLGAETDGGALSVWERTGEIVLWKRFDAFTDYPDFEAVINAFLAQLIHWKARIDALPSVAVSASATFTPGGIMV</sequence>
<dbReference type="Pfam" id="PF05932">
    <property type="entry name" value="CesT"/>
    <property type="match status" value="1"/>
</dbReference>
<dbReference type="AlphaFoldDB" id="E5YAT8"/>
<dbReference type="GO" id="GO:0030254">
    <property type="term" value="P:protein secretion by the type III secretion system"/>
    <property type="evidence" value="ECO:0007669"/>
    <property type="project" value="InterPro"/>
</dbReference>
<evidence type="ECO:0000313" key="1">
    <source>
        <dbReference type="EMBL" id="EFV42885.1"/>
    </source>
</evidence>
<dbReference type="OrthoDB" id="7061031at2"/>
<proteinExistence type="predicted"/>
<dbReference type="HOGENOM" id="CLU_1802350_0_0_7"/>
<dbReference type="CDD" id="cd16364">
    <property type="entry name" value="T3SC_I-like"/>
    <property type="match status" value="1"/>
</dbReference>